<dbReference type="STRING" id="22663.A0A218WB77"/>
<reference evidence="5" key="1">
    <citation type="journal article" date="2017" name="Plant J.">
        <title>The pomegranate (Punica granatum L.) genome and the genomics of punicalagin biosynthesis.</title>
        <authorList>
            <person name="Qin G."/>
            <person name="Xu C."/>
            <person name="Ming R."/>
            <person name="Tang H."/>
            <person name="Guyot R."/>
            <person name="Kramer E.M."/>
            <person name="Hu Y."/>
            <person name="Yi X."/>
            <person name="Qi Y."/>
            <person name="Xu X."/>
            <person name="Gao Z."/>
            <person name="Pan H."/>
            <person name="Jian J."/>
            <person name="Tian Y."/>
            <person name="Yue Z."/>
            <person name="Xu Y."/>
        </authorList>
    </citation>
    <scope>NUCLEOTIDE SEQUENCE [LARGE SCALE GENOMIC DNA]</scope>
    <source>
        <strain evidence="5">cv. Dabenzi</strain>
    </source>
</reference>
<dbReference type="GO" id="GO:0033588">
    <property type="term" value="C:elongator holoenzyme complex"/>
    <property type="evidence" value="ECO:0007669"/>
    <property type="project" value="InterPro"/>
</dbReference>
<dbReference type="PANTHER" id="PTHR16184:SF6">
    <property type="entry name" value="ELONGATOR COMPLEX PROTEIN 6"/>
    <property type="match status" value="1"/>
</dbReference>
<dbReference type="InterPro" id="IPR027417">
    <property type="entry name" value="P-loop_NTPase"/>
</dbReference>
<dbReference type="UniPathway" id="UPA00988"/>
<accession>A0A218WB77</accession>
<dbReference type="InterPro" id="IPR018627">
    <property type="entry name" value="ELP6"/>
</dbReference>
<name>A0A218WB77_PUNGR</name>
<evidence type="ECO:0000256" key="1">
    <source>
        <dbReference type="ARBA" id="ARBA00005043"/>
    </source>
</evidence>
<reference evidence="4 6" key="3">
    <citation type="submission" date="2017-11" db="EMBL/GenBank/DDBJ databases">
        <title>De-novo sequencing of pomegranate (Punica granatum L.) genome.</title>
        <authorList>
            <person name="Akparov Z."/>
            <person name="Amiraslanov A."/>
            <person name="Hajiyeva S."/>
            <person name="Abbasov M."/>
            <person name="Kaur K."/>
            <person name="Hamwieh A."/>
            <person name="Solovyev V."/>
            <person name="Salamov A."/>
            <person name="Braich B."/>
            <person name="Kosarev P."/>
            <person name="Mahmoud A."/>
            <person name="Hajiyev E."/>
            <person name="Babayeva S."/>
            <person name="Izzatullayeva V."/>
            <person name="Mammadov A."/>
            <person name="Mammadov A."/>
            <person name="Sharifova S."/>
            <person name="Ojaghi J."/>
            <person name="Eynullazada K."/>
            <person name="Bayramov B."/>
            <person name="Abdulazimova A."/>
            <person name="Shahmuradov I."/>
        </authorList>
    </citation>
    <scope>NUCLEOTIDE SEQUENCE [LARGE SCALE GENOMIC DNA]</scope>
    <source>
        <strain evidence="4">AG2017</strain>
        <strain evidence="6">cv. AG2017</strain>
        <tissue evidence="4">Leaf</tissue>
    </source>
</reference>
<protein>
    <submittedName>
        <fullName evidence="3">Uncharacterized protein</fullName>
    </submittedName>
</protein>
<dbReference type="EMBL" id="MTKT01004810">
    <property type="protein sequence ID" value="OWM70124.1"/>
    <property type="molecule type" value="Genomic_DNA"/>
</dbReference>
<comment type="pathway">
    <text evidence="1">tRNA modification; 5-methoxycarbonylmethyl-2-thiouridine-tRNA biosynthesis.</text>
</comment>
<dbReference type="GO" id="GO:0002098">
    <property type="term" value="P:tRNA wobble uridine modification"/>
    <property type="evidence" value="ECO:0007669"/>
    <property type="project" value="InterPro"/>
</dbReference>
<evidence type="ECO:0000313" key="3">
    <source>
        <dbReference type="EMBL" id="OWM70124.1"/>
    </source>
</evidence>
<dbReference type="Proteomes" id="UP000197138">
    <property type="component" value="Unassembled WGS sequence"/>
</dbReference>
<gene>
    <name evidence="3" type="ORF">CDL15_Pgr025974</name>
    <name evidence="4" type="ORF">CRG98_047187</name>
</gene>
<comment type="similarity">
    <text evidence="2">Belongs to the ELP6 family.</text>
</comment>
<dbReference type="CDD" id="cd19495">
    <property type="entry name" value="Elp6"/>
    <property type="match status" value="1"/>
</dbReference>
<dbReference type="Pfam" id="PF09807">
    <property type="entry name" value="ELP6"/>
    <property type="match status" value="1"/>
</dbReference>
<evidence type="ECO:0000313" key="4">
    <source>
        <dbReference type="EMBL" id="PKI32424.1"/>
    </source>
</evidence>
<keyword evidence="6" id="KW-1185">Reference proteome</keyword>
<reference evidence="3" key="2">
    <citation type="submission" date="2017-06" db="EMBL/GenBank/DDBJ databases">
        <title>The pomegranate genome and the genomics of punicalagin biosynthesis.</title>
        <authorList>
            <person name="Xu C."/>
        </authorList>
    </citation>
    <scope>NUCLEOTIDE SEQUENCE [LARGE SCALE GENOMIC DNA]</scope>
    <source>
        <tissue evidence="3">Fresh leaf</tissue>
    </source>
</reference>
<proteinExistence type="inferred from homology"/>
<dbReference type="AlphaFoldDB" id="A0A218WB77"/>
<dbReference type="GeneID" id="116195906"/>
<organism evidence="3 5">
    <name type="scientific">Punica granatum</name>
    <name type="common">Pomegranate</name>
    <dbReference type="NCBI Taxonomy" id="22663"/>
    <lineage>
        <taxon>Eukaryota</taxon>
        <taxon>Viridiplantae</taxon>
        <taxon>Streptophyta</taxon>
        <taxon>Embryophyta</taxon>
        <taxon>Tracheophyta</taxon>
        <taxon>Spermatophyta</taxon>
        <taxon>Magnoliopsida</taxon>
        <taxon>eudicotyledons</taxon>
        <taxon>Gunneridae</taxon>
        <taxon>Pentapetalae</taxon>
        <taxon>rosids</taxon>
        <taxon>malvids</taxon>
        <taxon>Myrtales</taxon>
        <taxon>Lythraceae</taxon>
        <taxon>Punica</taxon>
    </lineage>
</organism>
<sequence length="264" mass="29303">MDLHRPWNLLDQALGLDEHGGSQPLRGKVVLIEDCVKTSGGFVLHHLVKRSLSPDSPPLSNALVFIAFSQPFSHYDRVLRKLGCNLAAQKENKRLVFFDMLMFQCPGENGEKVVETGLASLYRKVQDAVNSLVAEERNCITIVVDDISLMEVAANGCSDEVLSFLHYCHTLTSELGCTLIALNHGDVYFSHDGSTTLLRMEYLANILVRAEPLATGSAVDVHGQLTISWKGIPERQGISRSQVHNFHFRVKENSAEYFYPGTCS</sequence>
<comment type="caution">
    <text evidence="3">The sequence shown here is derived from an EMBL/GenBank/DDBJ whole genome shotgun (WGS) entry which is preliminary data.</text>
</comment>
<evidence type="ECO:0000313" key="5">
    <source>
        <dbReference type="Proteomes" id="UP000197138"/>
    </source>
</evidence>
<dbReference type="EMBL" id="PGOL01007665">
    <property type="protein sequence ID" value="PKI32424.1"/>
    <property type="molecule type" value="Genomic_DNA"/>
</dbReference>
<evidence type="ECO:0000313" key="6">
    <source>
        <dbReference type="Proteomes" id="UP000233551"/>
    </source>
</evidence>
<dbReference type="OrthoDB" id="9995306at2759"/>
<dbReference type="Proteomes" id="UP000233551">
    <property type="component" value="Unassembled WGS sequence"/>
</dbReference>
<dbReference type="Gene3D" id="3.40.50.300">
    <property type="entry name" value="P-loop containing nucleotide triphosphate hydrolases"/>
    <property type="match status" value="1"/>
</dbReference>
<dbReference type="PANTHER" id="PTHR16184">
    <property type="entry name" value="ELONGATOR COMPLEX PROTEIN 6"/>
    <property type="match status" value="1"/>
</dbReference>
<evidence type="ECO:0000256" key="2">
    <source>
        <dbReference type="ARBA" id="ARBA00008837"/>
    </source>
</evidence>